<evidence type="ECO:0000313" key="2">
    <source>
        <dbReference type="Proteomes" id="UP000829447"/>
    </source>
</evidence>
<dbReference type="Proteomes" id="UP000829447">
    <property type="component" value="Linkage Group LG6"/>
</dbReference>
<name>A0ACC5WJS8_PANGG</name>
<accession>A0ACC5WJS8</accession>
<feature type="non-terminal residue" evidence="1">
    <location>
        <position position="4942"/>
    </location>
</feature>
<protein>
    <submittedName>
        <fullName evidence="1">Uncharacterized protein</fullName>
    </submittedName>
</protein>
<evidence type="ECO:0000313" key="1">
    <source>
        <dbReference type="EMBL" id="MCI4379054.1"/>
    </source>
</evidence>
<dbReference type="EMBL" id="CM040459">
    <property type="protein sequence ID" value="MCI4379054.1"/>
    <property type="molecule type" value="Genomic_DNA"/>
</dbReference>
<proteinExistence type="predicted"/>
<organism evidence="1 2">
    <name type="scientific">Pangasianodon gigas</name>
    <name type="common">Mekong giant catfish</name>
    <name type="synonym">Pangasius gigas</name>
    <dbReference type="NCBI Taxonomy" id="30993"/>
    <lineage>
        <taxon>Eukaryota</taxon>
        <taxon>Metazoa</taxon>
        <taxon>Chordata</taxon>
        <taxon>Craniata</taxon>
        <taxon>Vertebrata</taxon>
        <taxon>Euteleostomi</taxon>
        <taxon>Actinopterygii</taxon>
        <taxon>Neopterygii</taxon>
        <taxon>Teleostei</taxon>
        <taxon>Ostariophysi</taxon>
        <taxon>Siluriformes</taxon>
        <taxon>Pangasiidae</taxon>
        <taxon>Pangasianodon</taxon>
    </lineage>
</organism>
<gene>
    <name evidence="1" type="ORF">PGIGA_G00223470</name>
</gene>
<comment type="caution">
    <text evidence="1">The sequence shown here is derived from an EMBL/GenBank/DDBJ whole genome shotgun (WGS) entry which is preliminary data.</text>
</comment>
<keyword evidence="2" id="KW-1185">Reference proteome</keyword>
<reference evidence="1 2" key="1">
    <citation type="journal article" date="2022" name="bioRxiv">
        <title>An ancient truncated duplication of the anti-Mullerian hormone receptor type 2 gene is a potential conserved master sex determinant in the Pangasiidae catfish family.</title>
        <authorList>
            <person name="Wen M."/>
            <person name="Pan Q."/>
            <person name="Jouanno E."/>
            <person name="Montfort J."/>
            <person name="Zahm M."/>
            <person name="Cabau C."/>
            <person name="Klopp C."/>
            <person name="Iampietro C."/>
            <person name="Roques C."/>
            <person name="Bouchez O."/>
            <person name="Castinel A."/>
            <person name="Donnadieu C."/>
            <person name="Parrinello H."/>
            <person name="Poncet C."/>
            <person name="Belmonte E."/>
            <person name="Gautier V."/>
            <person name="Avarre J.-C."/>
            <person name="Dugue R."/>
            <person name="Gustiano R."/>
            <person name="Ha T.T.T."/>
            <person name="Campet M."/>
            <person name="Sriphairoj K."/>
            <person name="Ribolli J."/>
            <person name="de Almeida F.L."/>
            <person name="Desvignes T."/>
            <person name="Postlethwait J.H."/>
            <person name="Bucao C.F."/>
            <person name="Robinson-Rechavi M."/>
            <person name="Bobe J."/>
            <person name="Herpin A."/>
            <person name="Guiguen Y."/>
        </authorList>
    </citation>
    <scope>NUCLEOTIDE SEQUENCE [LARGE SCALE GENOMIC DNA]</scope>
    <source>
        <strain evidence="1">YG-Dec2019</strain>
    </source>
</reference>
<sequence length="4942" mass="531862">MFSSNFLGGGNPLSAMSSAVNKFSLFSDETEDGKEKQQQGSLKQKIPEQHGNGQPPSQGSQKHSTEKPPGGRMDDAQKQGIGRGLPQDPASGRGSPQQQRAGRGGPHHHGVGRGKSPQRETGSSGPLHHDPIGPGTHQAETATAFASGAESLCPICKNTKLNFHSKEPPNHNTCTQCKSVVCSMCGFSPPDAAAKEWLCLNCQMQRALRVEEPPTPFISSKTPTPSPSPVKQSSSTAQKKDSTQSKALHPSSSQQSKPSEGHKPPGQDSSTTAKETMSTPHPQQKPTQQQKEKDAQSPAKSKPPAQPEPPKEQSGFFGFRSGGARSRSPSPQPSVSAVSGKVLGFGSSLFSSASNLISTAVQDESSTMHPTSRKASSVSQTSERSTSPASCKGPEASKDSPKLPATPKKEEKKIELTQPTKATVDQTKEKLTSQSPKASPKPLPKACPICKVGLKKEPPNYNTCTECKTTVCIQCGFNPMPHQPEGKDWLCLACQTQRALKGVEPQGSPVVKPHLQHPEATTEKKDSTTGPTSKQPTLQPKEISCANQTVAQKEGANKQQLSSTVTKLTDEHNQQTAKTGQPSTQSEPPSRTEPPQEETGFFSFGFGGVRSRSPSPQVASSAVSGKVLGFGSSLLSSASNLIPSAVQNEPSTTPPTSRKGSTVSQTSANATSTLSASQKGSAASKTDAKISSTGPETKSSTADKEKTPGHQQSKAPLSQEKIPEHMPKIDKDAQHLPKACPLCQEKLKKDPPNYNVCTECKKYVCNLCGFNPMPHQTEVTEWLCLNCQMQRAHDNAPVVPQKISVQPHSSPKAGMTPSLQQKDACAVDSTKKIMKPITTVPQKDNKFGAIQKIEQQQMKVPSDSPPLHKQQLETGKPQGETSKIDKSEVKDESGFFARSRSPSPKPAASAVSGKVLGFGTSFFSSASNLISSAVMDEPSTTPPASRKGSSVSQSSISSTIPPSSRKGSAVSQTLSKTTPPTSHKSSSVSQTSYKTGSSASMPVTSHKGTDISQDIMKETKKSSNEMAEEKKFQEPQPPKTLPEKVKDKSSQQLPKTCPLCMTDIKKDLPNYSTCTECKSIVCNLCGFSPMPQETEITEWLCLNCHTRRASGISQSNKIPPTSSPQNKKTSVSEHPEKKKDFPDKPIQKGQTTAEVKQKDEISAAAAEKQVKQQQPTLQHDVEKSQKASKAEPSPAKDKPPQENSGFFGIGGARSRSPSPQPAVSTVTGKVLGFGSSFFSSASNLISSAVQDEPSMTSPISRKDSSVSQSSIRSSTPPPSSQKGSRVTQATIPQGDSQKKQTDINKSQIVNNKEGNKPEVTKQQRKEPSNPVESKPDPSKVKESSHILPKNCPLCKVEIKNDPPNYNTCTDCKNIVCIQCGFNPSPNQTERMEWLCLTCQMQQALGAPQEPQPQANKVPVSVSKQNKEPLIPAKDKKSLFDGKLHDNQSEAEKKQDSSTIKHNVQIQHPKQQSQQTKDGISKPAKSEPPNKESDFFGFGGRSRSPSPQPALSGKVLGFGSSILSSASNLISSAVQDGTSPTPSTSRKGSTVSQTSENTVPIVPDSSKISDTTMPASSKASSQDSSKEKSSNLSKPSTKHDEERKIQEIQSQGKISTPLLAPILKDETPSDATKTTETTQALPKVCPLCKVEIKKEPPNYNICTDCRNAVCNLCGFDPMPDKTEMKEWLCLNCQMQRTSGPPKPTQPKPIKVPAPASPHKDVQAQVSLQNISPQQGSKGDTSAKPVLSQTETSKDKSGFGLTQDQSPSPQPAAITISEKGLGFGSSIISTASNLISSAVQDEASMIPPSSRKSSAVSDASIKTSTPPASRKIPAVSEKDLSSNEPTLITQQPRSEKKTSELQTTKEQSAEVREDDSLSACPLCNEKFRNNPPNFNTCTSCKMTVCNLCGFNPMPDQTKVKEWLCLNCQMQQLPGASPAQPRDKKILPLGPAEWKKTPDASQKKSILPVDVTDKKKILSEVGKPKDQPLVPSSQNPTSTSSISQPSPAKSSQLPKAEPPKEDKGSATSQTSAKAASVLSASVDTVISGKTKSPTVQKQEEMKPADEAPSALEKGDTNLSKLQKGCPICKEIFKEDPPNYNTCDSCKAIVCNPCGGLNSRSEITEKKDWLCLNCQRQQGSGPVPAKEVPLTKSEKEAPSPGPTKKKTSIPVGDTEYDQIPTSEKTPKATTSVAEHKPSRVDSVEPQNTKPPEKQSGLFGFSFGGSKSRPPSPQLGASAVSGRVLGFGSSFLSSASNLISSAVQDEPSITPSTSRKSSTISLKNTITPPLSRKSSAAHQHEKEKETENKLQDQLAKESVPLLKKDTARLELLKACPLCKADLKYDPPNYNTCTQCKTVVCNLCGFSPIQQETEVSEWLCLSCQMQRASEPPPAKTQSEVNLKVPSPALPKKKESPDAGVPQKIPSLPVNAKDEKPSGVGNPVDKPITTEAQKSTALSTQPSPAKSASTQKVEPPKEESSLFGFSFSGNRSQPPSPQPDISAVSGKVLGFGSSFLSSASNLISSAVQHEPSTTPPTSRKGSTTSQTAVKITPTPSTSHKKQVEKIESETKLEVQLPKADTPLSESLGACPICKADLKKDPPNYTTCTECQKTVCNLCGFSPVPQETKGKKWLCLDCQKQQAPGPPPIQPQLETNKVPPPAPKQEAQTTDDPQKKPSLSDDATIKSAEVVKENKSSPAESQKPAVQSAQQSSPDTPAIPKKAETTKEETNFFSFSAGSAKASLQPDVSAVSGKVRGFGSSFFSSASNLISSALQDEPSTTPPTSRKGSTISQRSEKDTPTPRTSHKGSITQKEEEKTELEITSDDQSTVSPSLVKKDEHLNKPLKPCPLCKVALTKDPANYATCTECKTTVCNLCGFSPMPQQTEVKEWLCLNCQMQRAPDASSTQPQQQASKVPPPASPQQKMKSLAGNPEDRPIQVETKKSIPTPAKQQSTAPTPKAEPSKKESGFFGFGGARSRSPSPQPAVSAVSGKVLGFGSSLFSTASNLISSAVHDEPTTPPTPRKGSATSLTSVKTRPATPPSSQKESVEPEKHHIKETKTTAKEEKPPVAKKHENKLNEKQVKMTKVTDESPKVEETSKHQNVACPLCKIALNVGSNEAPNYNTCTECKDTVCNLCGFNPIPHQTEVYEWLCLNCQTQRALKGIEPQELQAKPDIVPTSTLSPSNITPKTATDACETNIKDLPQVQAPHKDVPTADQNKDSNLTPVQNDNISNTDTTQVKDAVNDVVVKKVQEKETLADIKEGDTRKEMLSSEAIAIMEDQKSAVPQKLGIDQEPTGKPTDSISEMNIILEKPEQLQSKSSAPELDISKQESSNFGFGFGSTKSQSKPSKPSDTSTGKLFGFGSLTEAPSPQSASSVSGKVLGFGSSIFSSASNLISSAVHDEPSTTPPSSRKGFTVSQTSIKTATPPSSRKGSTVSQASLKTPPTPRKGSAASEPSFKTSPTGDTKPSDSQKQDEQAADEKSKVKLEGTSLEPAKPSDSQKHTEKTPDEKSKVKISAPLQSASKLAQSICPICKVKLNIASEDLPNFNTCTECNNNVCNHCGFDPMPNQTMVKQWLCMNCQKQRAQGGIEPTGISMIKPHPTLPKNDSQSPTSEHKLAETSTVCVDGKTSSVPEAAKKEHQKPSLNENVPPPNKELPQEKAREEKDEKSQKQVTKGTESPARSTPPSQAEVPKQQSSFFGFGISTGKSQPTPSKSSELTTGKLFGFAGLTETARSRSPSPQSMTNVPGKFLGFGSTIFSSASNLISSALQDESSPPVSRKGSTVSQSSTPPTSRKGSIVPTGESKSPITKKLDDKSLEEKIEEPKVTKAKSSVTEKEEAMPESVEVAVLPKSPSKASQPTCPLCKVDLNVGSKELPNYNTCTECKDMVCKLCGFKPMPHLTEGEWLCLNCQTQRALSGNLGDMGQNPRPLPMSGTESAALPKAQTIKISEGGQTIETPVPSVLKPTTEEKIVASKVQPVESVAAPPASKHTTDDTSIEAADKTDELKCIPPEPTVREEKLTTEELIQHVSSQEAEMLQTESETPSTEAVNTKLELKSEIIQPMVGTKDEPTQAIDSPNIMKPPTVEASLEFKETCELTSMAAKFADDSAFPDKLIQNEEAIIQLKITPTTPCERESILKLVSGDKTNNLKVNDKKDPQGHNIFPVSPESYSSSEEELKEIQRASESLLKKTAAEPAHIKETVCTKHYSDSGDKEFIQTQLKQTSAHKDLSPTHHQSYITKQIREKDHQILHEVSDADTGSTDYDAERTIKHLKVPEESPDSCLLSQEQAGQVMQASPVYKTVKTFLLDDNEKEETTDLNSTRAISVQQNVSVSQISEEESLAEDMSKDGGSSSMQASHITSGTTSPTSLSSLGEESDSSPGHKKESLEGKQQRKVKHRQGQSLHTIADSSEEEEILEEGDQLIEQEIQRETDQRQFKKSYKKSNKERDKLLDHSPNNHSPIECISQTDEVVQVSEIKTYETFSYSNISPSTESEQENIVSHRLPPMDVMHDVGEKQLKSADEAYEEIMQKAQELKAMTKKITPPDIEPLYGGMLIEDYVYESLVEEPAQAIAVDHNTVVDEYLTNVSVPETVRKLRTPEEAYEEMQKNRELMLKDQTFEHAQLNKSAPHRDTTVTVVTDTCYVNISEDYEFTKHQDENWQWYAETANDELLNREKELMTPGTSPTQSTPLSPVSPLSSSEPLYDSTEVIQIPSSGEEDNDKDEFATEPSECAMEPYRAESTPPKDQLVKNVLYPIPDLKITQCSSGEEEVEDEESITQKHEIVMLNGIAHCDDRSEAASEFIESSVEAQSVESEPTSVVSEVPLSKSTLEHVSLASAWDSQASPLSPPSTSLDLTAFSSCLIDQTAGQASIPSKTYVAESSTTLESDTAQVVISIADLGSKPASQDLVQPTPLIDISIEEIVCHSQVAASIQQTIKVSTAPSLPGMSSS</sequence>